<organism evidence="9 10">
    <name type="scientific">Spirodela intermedia</name>
    <name type="common">Intermediate duckweed</name>
    <dbReference type="NCBI Taxonomy" id="51605"/>
    <lineage>
        <taxon>Eukaryota</taxon>
        <taxon>Viridiplantae</taxon>
        <taxon>Streptophyta</taxon>
        <taxon>Embryophyta</taxon>
        <taxon>Tracheophyta</taxon>
        <taxon>Spermatophyta</taxon>
        <taxon>Magnoliopsida</taxon>
        <taxon>Liliopsida</taxon>
        <taxon>Araceae</taxon>
        <taxon>Lemnoideae</taxon>
        <taxon>Spirodela</taxon>
    </lineage>
</organism>
<evidence type="ECO:0000256" key="4">
    <source>
        <dbReference type="ARBA" id="ARBA00022737"/>
    </source>
</evidence>
<evidence type="ECO:0000256" key="5">
    <source>
        <dbReference type="ARBA" id="ARBA00022989"/>
    </source>
</evidence>
<accession>A0A7I8LEG8</accession>
<dbReference type="EMBL" id="LR746277">
    <property type="protein sequence ID" value="CAA7407698.1"/>
    <property type="molecule type" value="Genomic_DNA"/>
</dbReference>
<dbReference type="Pfam" id="PF08263">
    <property type="entry name" value="LRRNT_2"/>
    <property type="match status" value="1"/>
</dbReference>
<dbReference type="SUPFAM" id="SSF56112">
    <property type="entry name" value="Protein kinase-like (PK-like)"/>
    <property type="match status" value="1"/>
</dbReference>
<dbReference type="InterPro" id="IPR001611">
    <property type="entry name" value="Leu-rich_rpt"/>
</dbReference>
<dbReference type="PROSITE" id="PS50011">
    <property type="entry name" value="PROTEIN_KINASE_DOM"/>
    <property type="match status" value="1"/>
</dbReference>
<protein>
    <recommendedName>
        <fullName evidence="8">Protein kinase domain-containing protein</fullName>
    </recommendedName>
</protein>
<dbReference type="Pfam" id="PF07714">
    <property type="entry name" value="PK_Tyr_Ser-Thr"/>
    <property type="match status" value="1"/>
</dbReference>
<feature type="domain" description="Protein kinase" evidence="8">
    <location>
        <begin position="318"/>
        <end position="608"/>
    </location>
</feature>
<evidence type="ECO:0000256" key="3">
    <source>
        <dbReference type="ARBA" id="ARBA00022692"/>
    </source>
</evidence>
<keyword evidence="4" id="KW-0677">Repeat</keyword>
<proteinExistence type="predicted"/>
<dbReference type="Pfam" id="PF00560">
    <property type="entry name" value="LRR_1"/>
    <property type="match status" value="3"/>
</dbReference>
<dbReference type="InterPro" id="IPR032675">
    <property type="entry name" value="LRR_dom_sf"/>
</dbReference>
<evidence type="ECO:0000256" key="7">
    <source>
        <dbReference type="SAM" id="Phobius"/>
    </source>
</evidence>
<dbReference type="InterPro" id="IPR046959">
    <property type="entry name" value="PRK1-6/SRF4-like"/>
</dbReference>
<dbReference type="OrthoDB" id="598358at2759"/>
<name>A0A7I8LEG8_SPIIN</name>
<feature type="transmembrane region" description="Helical" evidence="7">
    <location>
        <begin position="20"/>
        <end position="39"/>
    </location>
</feature>
<keyword evidence="5 7" id="KW-1133">Transmembrane helix</keyword>
<dbReference type="PANTHER" id="PTHR48007:SF86">
    <property type="entry name" value="(WILD MALAYSIAN BANANA) HYPOTHETICAL PROTEIN"/>
    <property type="match status" value="1"/>
</dbReference>
<evidence type="ECO:0000256" key="6">
    <source>
        <dbReference type="ARBA" id="ARBA00023136"/>
    </source>
</evidence>
<dbReference type="InterPro" id="IPR013210">
    <property type="entry name" value="LRR_N_plant-typ"/>
</dbReference>
<feature type="transmembrane region" description="Helical" evidence="7">
    <location>
        <begin position="235"/>
        <end position="261"/>
    </location>
</feature>
<dbReference type="PANTHER" id="PTHR48007">
    <property type="entry name" value="LEUCINE-RICH REPEAT RECEPTOR-LIKE PROTEIN KINASE PXC1"/>
    <property type="match status" value="1"/>
</dbReference>
<dbReference type="AlphaFoldDB" id="A0A7I8LEG8"/>
<keyword evidence="2" id="KW-0433">Leucine-rich repeat</keyword>
<evidence type="ECO:0000259" key="8">
    <source>
        <dbReference type="PROSITE" id="PS50011"/>
    </source>
</evidence>
<keyword evidence="3 7" id="KW-0812">Transmembrane</keyword>
<dbReference type="Gene3D" id="3.80.10.10">
    <property type="entry name" value="Ribonuclease Inhibitor"/>
    <property type="match status" value="1"/>
</dbReference>
<evidence type="ECO:0000313" key="9">
    <source>
        <dbReference type="EMBL" id="CAA7407698.1"/>
    </source>
</evidence>
<gene>
    <name evidence="9" type="ORF">SI8410_14018376</name>
</gene>
<evidence type="ECO:0000313" key="10">
    <source>
        <dbReference type="Proteomes" id="UP000663760"/>
    </source>
</evidence>
<dbReference type="FunFam" id="3.30.200.20:FF:000428">
    <property type="entry name" value="Inactive LRR receptor-like serine/threonine-protein kinase BIR2"/>
    <property type="match status" value="1"/>
</dbReference>
<dbReference type="InterPro" id="IPR011009">
    <property type="entry name" value="Kinase-like_dom_sf"/>
</dbReference>
<dbReference type="Proteomes" id="UP000663760">
    <property type="component" value="Chromosome 14"/>
</dbReference>
<dbReference type="InterPro" id="IPR001245">
    <property type="entry name" value="Ser-Thr/Tyr_kinase_cat_dom"/>
</dbReference>
<keyword evidence="10" id="KW-1185">Reference proteome</keyword>
<sequence length="634" mass="67504">MGWPRNLGTAAAAASIQSRWLILILATILAMAAMVTVGAEDAVKCLKGVKESLQDPQGRLFSWSFSNSSVGFICNFVGVSCWNLQENRVLNLELSSMGLAGGIPSALQLCSSITHLVLSGNSLTGKIPSELCQWLPNLVYLDLSGNRLSGEIPPELADCAYLNTLFLSGNELSGAIPSRLSELSRLRDFSVANNRLSGSIPSVLGSFASSDFEGNSDLCGGPLGRCSGGLSRRSLIIIIAAGLFGAIVSSLVVLAIFRWYVVRPAGGRRRTTAEDAGGAAGWAERLRPHRTVQVSLFQKPIVKVKLGDLMAATGDFSPDHIISFSTGRGGATYRAVLSDGSALAVKRLPFCRLPEKHFRLEVSRLGQLRHPNLVPLLGFCAVLDERLLVYKHMPGGSLSSALHSHPSSAAAAALDWACRVRIAVGAARGLAWLHHGIQPPLLHQSFSSAAVLLDDDMEPRITDFGLAQLGGSSGAGDGGGATSSLVNGDFGDFGYVAPEYHSTMVPSMKGDVYSFGVVLLELATGQRPIEVVVPVDYAEEGSFKGGLVDWVNMLSAAGRLADAIDGPLRGGGHEEEILQLLKVACGCVAARPKERAPMYKVYQSLKAIGRSSRDAFDQFDEFPLVYAREDQEPR</sequence>
<dbReference type="GO" id="GO:0004672">
    <property type="term" value="F:protein kinase activity"/>
    <property type="evidence" value="ECO:0007669"/>
    <property type="project" value="InterPro"/>
</dbReference>
<reference evidence="9" key="1">
    <citation type="submission" date="2020-02" db="EMBL/GenBank/DDBJ databases">
        <authorList>
            <person name="Scholz U."/>
            <person name="Mascher M."/>
            <person name="Fiebig A."/>
        </authorList>
    </citation>
    <scope>NUCLEOTIDE SEQUENCE</scope>
</reference>
<dbReference type="GO" id="GO:0005524">
    <property type="term" value="F:ATP binding"/>
    <property type="evidence" value="ECO:0007669"/>
    <property type="project" value="InterPro"/>
</dbReference>
<dbReference type="InterPro" id="IPR000719">
    <property type="entry name" value="Prot_kinase_dom"/>
</dbReference>
<comment type="subcellular location">
    <subcellularLocation>
        <location evidence="1">Membrane</location>
    </subcellularLocation>
</comment>
<dbReference type="SUPFAM" id="SSF52058">
    <property type="entry name" value="L domain-like"/>
    <property type="match status" value="1"/>
</dbReference>
<feature type="transmembrane region" description="Helical" evidence="7">
    <location>
        <begin position="60"/>
        <end position="85"/>
    </location>
</feature>
<evidence type="ECO:0000256" key="1">
    <source>
        <dbReference type="ARBA" id="ARBA00004370"/>
    </source>
</evidence>
<dbReference type="Gene3D" id="1.10.510.10">
    <property type="entry name" value="Transferase(Phosphotransferase) domain 1"/>
    <property type="match status" value="1"/>
</dbReference>
<keyword evidence="6 7" id="KW-0472">Membrane</keyword>
<evidence type="ECO:0000256" key="2">
    <source>
        <dbReference type="ARBA" id="ARBA00022614"/>
    </source>
</evidence>
<dbReference type="Gene3D" id="3.30.200.20">
    <property type="entry name" value="Phosphorylase Kinase, domain 1"/>
    <property type="match status" value="1"/>
</dbReference>
<dbReference type="FunFam" id="3.80.10.10:FF:000415">
    <property type="entry name" value="Inactive LRR receptor-like serine/threonine-protein kinase BIR2"/>
    <property type="match status" value="1"/>
</dbReference>
<dbReference type="GO" id="GO:0016020">
    <property type="term" value="C:membrane"/>
    <property type="evidence" value="ECO:0007669"/>
    <property type="project" value="UniProtKB-SubCell"/>
</dbReference>